<dbReference type="PANTHER" id="PTHR10978:SF5">
    <property type="entry name" value="SUCCINATE DEHYDROGENASE CYTOCHROME B560 SUBUNIT, MITOCHONDRIAL"/>
    <property type="match status" value="1"/>
</dbReference>
<sequence>MDSVRRTIGIGKSIIIDSPKRRRTDDRFSGTNDADDISLNEQFWPPFQFDPPRYSSATMLAQRVGVAALRRGAAKPSSVFFQTLPKVALTAGISTTPSRPVASTKLSQEEGRQLLVNQRLNRPVSPHLGIYKMEQTWFGSSAWNRITGCTLSATMYAFMGAYLVAPVVGLHLETASVAAAFGGLPLVVKGGLKFALGFPFVYHLINGFKHLLYDMGKGFAKPTIKKTDNILWAASILGAIGLVAFV</sequence>
<dbReference type="GO" id="GO:0009055">
    <property type="term" value="F:electron transfer activity"/>
    <property type="evidence" value="ECO:0007669"/>
    <property type="project" value="InterPro"/>
</dbReference>
<dbReference type="GO" id="GO:0006099">
    <property type="term" value="P:tricarboxylic acid cycle"/>
    <property type="evidence" value="ECO:0007669"/>
    <property type="project" value="InterPro"/>
</dbReference>
<dbReference type="SUPFAM" id="SSF81343">
    <property type="entry name" value="Fumarate reductase respiratory complex transmembrane subunits"/>
    <property type="match status" value="1"/>
</dbReference>
<evidence type="ECO:0000256" key="6">
    <source>
        <dbReference type="ARBA" id="ARBA00023004"/>
    </source>
</evidence>
<dbReference type="CDD" id="cd03499">
    <property type="entry name" value="SQR_TypeC_SdhC"/>
    <property type="match status" value="1"/>
</dbReference>
<keyword evidence="3 8" id="KW-0812">Transmembrane</keyword>
<evidence type="ECO:0008006" key="11">
    <source>
        <dbReference type="Google" id="ProtNLM"/>
    </source>
</evidence>
<keyword evidence="7 8" id="KW-0472">Membrane</keyword>
<dbReference type="Pfam" id="PF01127">
    <property type="entry name" value="Sdh_cyt"/>
    <property type="match status" value="1"/>
</dbReference>
<gene>
    <name evidence="9" type="ORF">BHE90_009998</name>
</gene>
<evidence type="ECO:0000313" key="9">
    <source>
        <dbReference type="EMBL" id="RTE75552.1"/>
    </source>
</evidence>
<dbReference type="Gene3D" id="1.20.1300.10">
    <property type="entry name" value="Fumarate reductase/succinate dehydrogenase, transmembrane subunit"/>
    <property type="match status" value="1"/>
</dbReference>
<keyword evidence="5 8" id="KW-1133">Transmembrane helix</keyword>
<keyword evidence="6" id="KW-0408">Iron</keyword>
<dbReference type="InterPro" id="IPR000701">
    <property type="entry name" value="SuccDH_FuR_B_TM-su"/>
</dbReference>
<dbReference type="Proteomes" id="UP000287124">
    <property type="component" value="Unassembled WGS sequence"/>
</dbReference>
<comment type="subcellular location">
    <subcellularLocation>
        <location evidence="1">Membrane</location>
    </subcellularLocation>
</comment>
<feature type="transmembrane region" description="Helical" evidence="8">
    <location>
        <begin position="229"/>
        <end position="245"/>
    </location>
</feature>
<evidence type="ECO:0000256" key="8">
    <source>
        <dbReference type="SAM" id="Phobius"/>
    </source>
</evidence>
<evidence type="ECO:0000256" key="5">
    <source>
        <dbReference type="ARBA" id="ARBA00022989"/>
    </source>
</evidence>
<dbReference type="InterPro" id="IPR014314">
    <property type="entry name" value="Succ_DH_cytb556"/>
</dbReference>
<dbReference type="InterPro" id="IPR034804">
    <property type="entry name" value="SQR/QFR_C/D"/>
</dbReference>
<keyword evidence="4" id="KW-0479">Metal-binding</keyword>
<evidence type="ECO:0000313" key="10">
    <source>
        <dbReference type="Proteomes" id="UP000287124"/>
    </source>
</evidence>
<evidence type="ECO:0000256" key="1">
    <source>
        <dbReference type="ARBA" id="ARBA00004370"/>
    </source>
</evidence>
<organism evidence="9 10">
    <name type="scientific">Fusarium euwallaceae</name>
    <dbReference type="NCBI Taxonomy" id="1147111"/>
    <lineage>
        <taxon>Eukaryota</taxon>
        <taxon>Fungi</taxon>
        <taxon>Dikarya</taxon>
        <taxon>Ascomycota</taxon>
        <taxon>Pezizomycotina</taxon>
        <taxon>Sordariomycetes</taxon>
        <taxon>Hypocreomycetidae</taxon>
        <taxon>Hypocreales</taxon>
        <taxon>Nectriaceae</taxon>
        <taxon>Fusarium</taxon>
        <taxon>Fusarium solani species complex</taxon>
    </lineage>
</organism>
<dbReference type="AlphaFoldDB" id="A0A430LIL3"/>
<dbReference type="GO" id="GO:0016020">
    <property type="term" value="C:membrane"/>
    <property type="evidence" value="ECO:0007669"/>
    <property type="project" value="UniProtKB-SubCell"/>
</dbReference>
<proteinExistence type="predicted"/>
<name>A0A430LIL3_9HYPO</name>
<evidence type="ECO:0000256" key="7">
    <source>
        <dbReference type="ARBA" id="ARBA00023136"/>
    </source>
</evidence>
<evidence type="ECO:0000256" key="2">
    <source>
        <dbReference type="ARBA" id="ARBA00022617"/>
    </source>
</evidence>
<protein>
    <recommendedName>
        <fullName evidence="11">Succinate dehydrogenase cytochrome B subunit, mitochondrial</fullName>
    </recommendedName>
</protein>
<feature type="transmembrane region" description="Helical" evidence="8">
    <location>
        <begin position="153"/>
        <end position="172"/>
    </location>
</feature>
<dbReference type="GO" id="GO:0046872">
    <property type="term" value="F:metal ion binding"/>
    <property type="evidence" value="ECO:0007669"/>
    <property type="project" value="UniProtKB-KW"/>
</dbReference>
<keyword evidence="10" id="KW-1185">Reference proteome</keyword>
<accession>A0A430LIL3</accession>
<feature type="transmembrane region" description="Helical" evidence="8">
    <location>
        <begin position="192"/>
        <end position="208"/>
    </location>
</feature>
<keyword evidence="2" id="KW-0349">Heme</keyword>
<dbReference type="PANTHER" id="PTHR10978">
    <property type="entry name" value="SUCCINATE DEHYDROGENASE CYTOCHROME B560 SUBUNIT"/>
    <property type="match status" value="1"/>
</dbReference>
<dbReference type="GO" id="GO:0006121">
    <property type="term" value="P:mitochondrial electron transport, succinate to ubiquinone"/>
    <property type="evidence" value="ECO:0007669"/>
    <property type="project" value="TreeGrafter"/>
</dbReference>
<comment type="caution">
    <text evidence="9">The sequence shown here is derived from an EMBL/GenBank/DDBJ whole genome shotgun (WGS) entry which is preliminary data.</text>
</comment>
<dbReference type="EMBL" id="MIKF01000182">
    <property type="protein sequence ID" value="RTE75552.1"/>
    <property type="molecule type" value="Genomic_DNA"/>
</dbReference>
<dbReference type="GO" id="GO:0005739">
    <property type="term" value="C:mitochondrion"/>
    <property type="evidence" value="ECO:0007669"/>
    <property type="project" value="GOC"/>
</dbReference>
<evidence type="ECO:0000256" key="3">
    <source>
        <dbReference type="ARBA" id="ARBA00022692"/>
    </source>
</evidence>
<reference evidence="9 10" key="1">
    <citation type="submission" date="2017-06" db="EMBL/GenBank/DDBJ databases">
        <title>Comparative genomic analysis of Ambrosia Fusariam Clade fungi.</title>
        <authorList>
            <person name="Stajich J.E."/>
            <person name="Carrillo J."/>
            <person name="Kijimoto T."/>
            <person name="Eskalen A."/>
            <person name="O'Donnell K."/>
            <person name="Kasson M."/>
        </authorList>
    </citation>
    <scope>NUCLEOTIDE SEQUENCE [LARGE SCALE GENOMIC DNA]</scope>
    <source>
        <strain evidence="9 10">UCR1854</strain>
    </source>
</reference>
<evidence type="ECO:0000256" key="4">
    <source>
        <dbReference type="ARBA" id="ARBA00022723"/>
    </source>
</evidence>